<organism evidence="1">
    <name type="scientific">marine metagenome</name>
    <dbReference type="NCBI Taxonomy" id="408172"/>
    <lineage>
        <taxon>unclassified sequences</taxon>
        <taxon>metagenomes</taxon>
        <taxon>ecological metagenomes</taxon>
    </lineage>
</organism>
<evidence type="ECO:0008006" key="2">
    <source>
        <dbReference type="Google" id="ProtNLM"/>
    </source>
</evidence>
<dbReference type="Gene3D" id="3.40.720.10">
    <property type="entry name" value="Alkaline Phosphatase, subunit A"/>
    <property type="match status" value="1"/>
</dbReference>
<dbReference type="SUPFAM" id="SSF53649">
    <property type="entry name" value="Alkaline phosphatase-like"/>
    <property type="match status" value="1"/>
</dbReference>
<dbReference type="Pfam" id="PF07394">
    <property type="entry name" value="DUF1501"/>
    <property type="match status" value="1"/>
</dbReference>
<dbReference type="EMBL" id="UINC01028193">
    <property type="protein sequence ID" value="SVB08743.1"/>
    <property type="molecule type" value="Genomic_DNA"/>
</dbReference>
<dbReference type="InterPro" id="IPR010869">
    <property type="entry name" value="DUF1501"/>
</dbReference>
<feature type="non-terminal residue" evidence="1">
    <location>
        <position position="1"/>
    </location>
</feature>
<accession>A0A382B641</accession>
<proteinExistence type="predicted"/>
<gene>
    <name evidence="1" type="ORF">METZ01_LOCUS161597</name>
</gene>
<dbReference type="PANTHER" id="PTHR43737">
    <property type="entry name" value="BLL7424 PROTEIN"/>
    <property type="match status" value="1"/>
</dbReference>
<dbReference type="InterPro" id="IPR017850">
    <property type="entry name" value="Alkaline_phosphatase_core_sf"/>
</dbReference>
<reference evidence="1" key="1">
    <citation type="submission" date="2018-05" db="EMBL/GenBank/DDBJ databases">
        <authorList>
            <person name="Lanie J.A."/>
            <person name="Ng W.-L."/>
            <person name="Kazmierczak K.M."/>
            <person name="Andrzejewski T.M."/>
            <person name="Davidsen T.M."/>
            <person name="Wayne K.J."/>
            <person name="Tettelin H."/>
            <person name="Glass J.I."/>
            <person name="Rusch D."/>
            <person name="Podicherti R."/>
            <person name="Tsui H.-C.T."/>
            <person name="Winkler M.E."/>
        </authorList>
    </citation>
    <scope>NUCLEOTIDE SEQUENCE</scope>
</reference>
<sequence length="274" mass="30165">VVSASFGSNNPINGMPAYVKQGNIEGEQPTFLGGSHKPFDPSNRKNLTPKIDMARFKDRKKLLDDLDKYSQIASPQAQSFSTIGAQAYNVVLGNAKDAFDLEKEPKTIKAMYGKGKIGEQMLLARRLAQFGTKFITVQYGGWDMHGGIKKALEGKVPSLDKALAAFVKDIYESGLSDDVLLVVTGEFGRTRLNKKAGRDHWSSITPMLLSGGRYSHGRVIGSADQAYYPTKSKIEPIDVAATLFDHFEIPRNIQRVDRGGRPRYLLEGNGKVIL</sequence>
<dbReference type="PANTHER" id="PTHR43737:SF1">
    <property type="entry name" value="DUF1501 DOMAIN-CONTAINING PROTEIN"/>
    <property type="match status" value="1"/>
</dbReference>
<protein>
    <recommendedName>
        <fullName evidence="2">DUF1501 domain-containing protein</fullName>
    </recommendedName>
</protein>
<dbReference type="AlphaFoldDB" id="A0A382B641"/>
<evidence type="ECO:0000313" key="1">
    <source>
        <dbReference type="EMBL" id="SVB08743.1"/>
    </source>
</evidence>
<name>A0A382B641_9ZZZZ</name>